<comment type="caution">
    <text evidence="5">The sequence shown here is derived from an EMBL/GenBank/DDBJ whole genome shotgun (WGS) entry which is preliminary data.</text>
</comment>
<dbReference type="GO" id="GO:0016829">
    <property type="term" value="F:lyase activity"/>
    <property type="evidence" value="ECO:0007669"/>
    <property type="project" value="UniProtKB-KW"/>
</dbReference>
<sequence>MFLRSSALELARSPRVIQLAFGSVDFQLDAGIPDDDPERAMLYARSRLVLASAAAGIAAPIDGVTLDLDNPARIADDVARSRALGFGGKLCIHPRQITAVHDGFAPGAAELARARAIVAAADAAGAAGAIRLDGKLIDRPVAERARRILSTT</sequence>
<evidence type="ECO:0000256" key="3">
    <source>
        <dbReference type="ARBA" id="ARBA00022842"/>
    </source>
</evidence>
<comment type="cofactor">
    <cofactor evidence="1">
        <name>Mg(2+)</name>
        <dbReference type="ChEBI" id="CHEBI:18420"/>
    </cofactor>
</comment>
<feature type="domain" description="HpcH/HpaI aldolase/citrate lyase" evidence="4">
    <location>
        <begin position="7"/>
        <end position="94"/>
    </location>
</feature>
<dbReference type="RefSeq" id="WP_377699313.1">
    <property type="nucleotide sequence ID" value="NZ_JBHLWE010000039.1"/>
</dbReference>
<dbReference type="Gene3D" id="3.20.20.60">
    <property type="entry name" value="Phosphoenolpyruvate-binding domains"/>
    <property type="match status" value="1"/>
</dbReference>
<dbReference type="InterPro" id="IPR005000">
    <property type="entry name" value="Aldolase/citrate-lyase_domain"/>
</dbReference>
<protein>
    <submittedName>
        <fullName evidence="5">Aldolase/citrate lyase family protein</fullName>
    </submittedName>
</protein>
<evidence type="ECO:0000256" key="1">
    <source>
        <dbReference type="ARBA" id="ARBA00001946"/>
    </source>
</evidence>
<dbReference type="Pfam" id="PF03328">
    <property type="entry name" value="HpcH_HpaI"/>
    <property type="match status" value="1"/>
</dbReference>
<evidence type="ECO:0000256" key="2">
    <source>
        <dbReference type="ARBA" id="ARBA00022723"/>
    </source>
</evidence>
<keyword evidence="6" id="KW-1185">Reference proteome</keyword>
<evidence type="ECO:0000259" key="4">
    <source>
        <dbReference type="Pfam" id="PF03328"/>
    </source>
</evidence>
<dbReference type="EMBL" id="JBHLWE010000039">
    <property type="protein sequence ID" value="MFC0341686.1"/>
    <property type="molecule type" value="Genomic_DNA"/>
</dbReference>
<dbReference type="InterPro" id="IPR015813">
    <property type="entry name" value="Pyrv/PenolPyrv_kinase-like_dom"/>
</dbReference>
<organism evidence="5 6">
    <name type="scientific">Paracoccus niistensis</name>
    <dbReference type="NCBI Taxonomy" id="632935"/>
    <lineage>
        <taxon>Bacteria</taxon>
        <taxon>Pseudomonadati</taxon>
        <taxon>Pseudomonadota</taxon>
        <taxon>Alphaproteobacteria</taxon>
        <taxon>Rhodobacterales</taxon>
        <taxon>Paracoccaceae</taxon>
        <taxon>Paracoccus</taxon>
    </lineage>
</organism>
<dbReference type="PANTHER" id="PTHR32308:SF0">
    <property type="entry name" value="HPCH_HPAI ALDOLASE_CITRATE LYASE DOMAIN-CONTAINING PROTEIN"/>
    <property type="match status" value="1"/>
</dbReference>
<dbReference type="InterPro" id="IPR040442">
    <property type="entry name" value="Pyrv_kinase-like_dom_sf"/>
</dbReference>
<reference evidence="5 6" key="1">
    <citation type="submission" date="2024-09" db="EMBL/GenBank/DDBJ databases">
        <authorList>
            <person name="Sun Q."/>
            <person name="Mori K."/>
        </authorList>
    </citation>
    <scope>NUCLEOTIDE SEQUENCE [LARGE SCALE GENOMIC DNA]</scope>
    <source>
        <strain evidence="5 6">KCTC 22789</strain>
    </source>
</reference>
<dbReference type="SUPFAM" id="SSF51621">
    <property type="entry name" value="Phosphoenolpyruvate/pyruvate domain"/>
    <property type="match status" value="1"/>
</dbReference>
<evidence type="ECO:0000313" key="6">
    <source>
        <dbReference type="Proteomes" id="UP001589799"/>
    </source>
</evidence>
<accession>A0ABV6I632</accession>
<keyword evidence="2" id="KW-0479">Metal-binding</keyword>
<evidence type="ECO:0000313" key="5">
    <source>
        <dbReference type="EMBL" id="MFC0341686.1"/>
    </source>
</evidence>
<dbReference type="Proteomes" id="UP001589799">
    <property type="component" value="Unassembled WGS sequence"/>
</dbReference>
<proteinExistence type="predicted"/>
<keyword evidence="3" id="KW-0460">Magnesium</keyword>
<name>A0ABV6I632_9RHOB</name>
<keyword evidence="5" id="KW-0456">Lyase</keyword>
<gene>
    <name evidence="5" type="ORF">ACFFII_13030</name>
</gene>
<dbReference type="PANTHER" id="PTHR32308">
    <property type="entry name" value="LYASE BETA SUBUNIT, PUTATIVE (AFU_ORTHOLOGUE AFUA_4G13030)-RELATED"/>
    <property type="match status" value="1"/>
</dbReference>